<keyword evidence="2 4" id="KW-0436">Ligase</keyword>
<dbReference type="SMART" id="SM00881">
    <property type="entry name" value="CoA_binding"/>
    <property type="match status" value="1"/>
</dbReference>
<comment type="catalytic activity">
    <reaction evidence="4 7">
        <text>succinate + ATP + CoA = succinyl-CoA + ADP + phosphate</text>
        <dbReference type="Rhea" id="RHEA:17661"/>
        <dbReference type="ChEBI" id="CHEBI:30031"/>
        <dbReference type="ChEBI" id="CHEBI:30616"/>
        <dbReference type="ChEBI" id="CHEBI:43474"/>
        <dbReference type="ChEBI" id="CHEBI:57287"/>
        <dbReference type="ChEBI" id="CHEBI:57292"/>
        <dbReference type="ChEBI" id="CHEBI:456216"/>
        <dbReference type="EC" id="6.2.1.5"/>
    </reaction>
</comment>
<name>A8ME42_CALMQ</name>
<organism evidence="9 10">
    <name type="scientific">Caldivirga maquilingensis (strain ATCC 700844 / DSM 13496 / JCM 10307 / IC-167)</name>
    <dbReference type="NCBI Taxonomy" id="397948"/>
    <lineage>
        <taxon>Archaea</taxon>
        <taxon>Thermoproteota</taxon>
        <taxon>Thermoprotei</taxon>
        <taxon>Thermoproteales</taxon>
        <taxon>Thermoproteaceae</taxon>
        <taxon>Caldivirga</taxon>
    </lineage>
</organism>
<dbReference type="Gene3D" id="3.40.50.261">
    <property type="entry name" value="Succinyl-CoA synthetase domains"/>
    <property type="match status" value="1"/>
</dbReference>
<dbReference type="eggNOG" id="arCOG01339">
    <property type="taxonomic scope" value="Archaea"/>
</dbReference>
<comment type="catalytic activity">
    <reaction evidence="4">
        <text>GTP + succinate + CoA = succinyl-CoA + GDP + phosphate</text>
        <dbReference type="Rhea" id="RHEA:22120"/>
        <dbReference type="ChEBI" id="CHEBI:30031"/>
        <dbReference type="ChEBI" id="CHEBI:37565"/>
        <dbReference type="ChEBI" id="CHEBI:43474"/>
        <dbReference type="ChEBI" id="CHEBI:57287"/>
        <dbReference type="ChEBI" id="CHEBI:57292"/>
        <dbReference type="ChEBI" id="CHEBI:58189"/>
    </reaction>
</comment>
<evidence type="ECO:0000256" key="7">
    <source>
        <dbReference type="RuleBase" id="RU000699"/>
    </source>
</evidence>
<dbReference type="Gene3D" id="3.40.50.720">
    <property type="entry name" value="NAD(P)-binding Rossmann-like Domain"/>
    <property type="match status" value="1"/>
</dbReference>
<dbReference type="InterPro" id="IPR003781">
    <property type="entry name" value="CoA-bd"/>
</dbReference>
<evidence type="ECO:0000259" key="8">
    <source>
        <dbReference type="SMART" id="SM00881"/>
    </source>
</evidence>
<sequence length="292" mass="31112">MTILVDQNTRVLVQGITGSEGSRHTLYMLQYGTKVVAGVTPGRGGQQVHGVPVYDSVEEALRKHPEINTSIIFVPARFASDAVYEAVDNGIRLVVIITEHIPIHDAIRFVNYAKYKGTVIIGPNCPGVVSPTISKVGILPNNVYVKKGPVGIISRSGTLTYEISYHLTQAGFGQSTVVGIGGDPIIGTDMVEAALMYENDPETKYLVVIGEIGGDQEERLASLVREGKVTKPIVAFIAGRTAPPGKRLGHAGAIISMGVGTYEGKVKALESAGIKVAKTPLEVVKLIRDISK</sequence>
<dbReference type="OrthoDB" id="55711at2157"/>
<dbReference type="InterPro" id="IPR005810">
    <property type="entry name" value="CoA_lig_alpha"/>
</dbReference>
<dbReference type="PANTHER" id="PTHR11117:SF2">
    <property type="entry name" value="SUCCINATE--COA LIGASE [ADP_GDP-FORMING] SUBUNIT ALPHA, MITOCHONDRIAL"/>
    <property type="match status" value="1"/>
</dbReference>
<accession>A8ME42</accession>
<feature type="binding site" evidence="4">
    <location>
        <begin position="17"/>
        <end position="20"/>
    </location>
    <ligand>
        <name>CoA</name>
        <dbReference type="ChEBI" id="CHEBI:57287"/>
    </ligand>
</feature>
<dbReference type="InterPro" id="IPR016102">
    <property type="entry name" value="Succinyl-CoA_synth-like"/>
</dbReference>
<comment type="function">
    <text evidence="4 7">Succinyl-CoA synthetase functions in the citric acid cycle (TCA), coupling the hydrolysis of succinyl-CoA to the synthesis of either ATP or GTP and thus represents the only step of substrate-level phosphorylation in the TCA. The alpha subunit of the enzyme binds the substrates coenzyme A and phosphate, while succinate binding and nucleotide specificity is provided by the beta subunit.</text>
</comment>
<dbReference type="KEGG" id="cma:Cmaq_1221"/>
<dbReference type="Pfam" id="PF00549">
    <property type="entry name" value="Ligase_CoA"/>
    <property type="match status" value="1"/>
</dbReference>
<dbReference type="PROSITE" id="PS00399">
    <property type="entry name" value="SUCCINYL_COA_LIG_2"/>
    <property type="match status" value="1"/>
</dbReference>
<dbReference type="NCBIfam" id="NF004230">
    <property type="entry name" value="PRK05678.1"/>
    <property type="match status" value="1"/>
</dbReference>
<feature type="active site" description="Tele-phosphohistidine intermediate" evidence="4 5">
    <location>
        <position position="250"/>
    </location>
</feature>
<comment type="pathway">
    <text evidence="4 7">Carbohydrate metabolism; tricarboxylic acid cycle; succinate from succinyl-CoA (ligase route): step 1/1.</text>
</comment>
<dbReference type="FunFam" id="3.40.50.720:FF:000205">
    <property type="entry name" value="Succinate--CoA ligase [ADP-forming] subunit alpha"/>
    <property type="match status" value="1"/>
</dbReference>
<feature type="domain" description="CoA-binding" evidence="8">
    <location>
        <begin position="4"/>
        <end position="101"/>
    </location>
</feature>
<evidence type="ECO:0000313" key="10">
    <source>
        <dbReference type="Proteomes" id="UP000001137"/>
    </source>
</evidence>
<dbReference type="InterPro" id="IPR005811">
    <property type="entry name" value="SUCC_ACL_C"/>
</dbReference>
<feature type="binding site" evidence="4">
    <location>
        <begin position="97"/>
        <end position="99"/>
    </location>
    <ligand>
        <name>CoA</name>
        <dbReference type="ChEBI" id="CHEBI:57287"/>
    </ligand>
</feature>
<dbReference type="Proteomes" id="UP000001137">
    <property type="component" value="Chromosome"/>
</dbReference>
<dbReference type="InterPro" id="IPR036291">
    <property type="entry name" value="NAD(P)-bd_dom_sf"/>
</dbReference>
<dbReference type="PRINTS" id="PR01798">
    <property type="entry name" value="SCOASYNTHASE"/>
</dbReference>
<dbReference type="HOGENOM" id="CLU_052104_0_0_2"/>
<keyword evidence="10" id="KW-1185">Reference proteome</keyword>
<keyword evidence="3 4" id="KW-0547">Nucleotide-binding</keyword>
<evidence type="ECO:0000256" key="4">
    <source>
        <dbReference type="HAMAP-Rule" id="MF_01988"/>
    </source>
</evidence>
<keyword evidence="1 4" id="KW-0816">Tricarboxylic acid cycle</keyword>
<dbReference type="SUPFAM" id="SSF51735">
    <property type="entry name" value="NAD(P)-binding Rossmann-fold domains"/>
    <property type="match status" value="1"/>
</dbReference>
<dbReference type="GO" id="GO:0004776">
    <property type="term" value="F:succinate-CoA ligase (GDP-forming) activity"/>
    <property type="evidence" value="ECO:0007669"/>
    <property type="project" value="TreeGrafter"/>
</dbReference>
<dbReference type="GO" id="GO:0004775">
    <property type="term" value="F:succinate-CoA ligase (ADP-forming) activity"/>
    <property type="evidence" value="ECO:0007669"/>
    <property type="project" value="UniProtKB-UniRule"/>
</dbReference>
<dbReference type="GeneID" id="5709733"/>
<comment type="caution">
    <text evidence="4">Lacks conserved residue(s) required for the propagation of feature annotation.</text>
</comment>
<dbReference type="GO" id="GO:0009361">
    <property type="term" value="C:succinate-CoA ligase complex (ADP-forming)"/>
    <property type="evidence" value="ECO:0007669"/>
    <property type="project" value="TreeGrafter"/>
</dbReference>
<feature type="binding site" evidence="4">
    <location>
        <position position="161"/>
    </location>
    <ligand>
        <name>substrate</name>
        <note>ligand shared with subunit beta</note>
    </ligand>
</feature>
<dbReference type="HAMAP" id="MF_01988">
    <property type="entry name" value="Succ_CoA_alpha"/>
    <property type="match status" value="1"/>
</dbReference>
<evidence type="ECO:0000256" key="6">
    <source>
        <dbReference type="RuleBase" id="RU000677"/>
    </source>
</evidence>
<dbReference type="UniPathway" id="UPA00223">
    <property type="reaction ID" value="UER00999"/>
</dbReference>
<dbReference type="RefSeq" id="WP_012186267.1">
    <property type="nucleotide sequence ID" value="NC_009954.1"/>
</dbReference>
<dbReference type="EC" id="6.2.1.5" evidence="4"/>
<dbReference type="InterPro" id="IPR033847">
    <property type="entry name" value="Citrt_syn/SCS-alpha_CS"/>
</dbReference>
<dbReference type="GO" id="GO:0006099">
    <property type="term" value="P:tricarboxylic acid cycle"/>
    <property type="evidence" value="ECO:0007669"/>
    <property type="project" value="UniProtKB-UniRule"/>
</dbReference>
<evidence type="ECO:0000256" key="1">
    <source>
        <dbReference type="ARBA" id="ARBA00022532"/>
    </source>
</evidence>
<proteinExistence type="inferred from homology"/>
<dbReference type="NCBIfam" id="TIGR01019">
    <property type="entry name" value="sucCoAalpha"/>
    <property type="match status" value="1"/>
</dbReference>
<dbReference type="STRING" id="397948.Cmaq_1221"/>
<evidence type="ECO:0000256" key="5">
    <source>
        <dbReference type="PIRSR" id="PIRSR001553-1"/>
    </source>
</evidence>
<evidence type="ECO:0000256" key="2">
    <source>
        <dbReference type="ARBA" id="ARBA00022598"/>
    </source>
</evidence>
<dbReference type="PROSITE" id="PS01216">
    <property type="entry name" value="SUCCINYL_COA_LIG_1"/>
    <property type="match status" value="1"/>
</dbReference>
<reference evidence="9 10" key="1">
    <citation type="submission" date="2007-10" db="EMBL/GenBank/DDBJ databases">
        <title>Complete sequence of Caldivirga maquilingensis IC-167.</title>
        <authorList>
            <consortium name="US DOE Joint Genome Institute"/>
            <person name="Copeland A."/>
            <person name="Lucas S."/>
            <person name="Lapidus A."/>
            <person name="Barry K."/>
            <person name="Glavina del Rio T."/>
            <person name="Dalin E."/>
            <person name="Tice H."/>
            <person name="Pitluck S."/>
            <person name="Saunders E."/>
            <person name="Brettin T."/>
            <person name="Bruce D."/>
            <person name="Detter J.C."/>
            <person name="Han C."/>
            <person name="Schmutz J."/>
            <person name="Larimer F."/>
            <person name="Land M."/>
            <person name="Hauser L."/>
            <person name="Kyrpides N."/>
            <person name="Ivanova N."/>
            <person name="Biddle J.F."/>
            <person name="Zhang Z."/>
            <person name="Fitz-Gibbon S.T."/>
            <person name="Lowe T.M."/>
            <person name="Saltikov C."/>
            <person name="House C.H."/>
            <person name="Richardson P."/>
        </authorList>
    </citation>
    <scope>NUCLEOTIDE SEQUENCE [LARGE SCALE GENOMIC DNA]</scope>
    <source>
        <strain evidence="10">ATCC 700844 / DSM 13496 / JCM 10307 / IC-167</strain>
    </source>
</reference>
<comment type="subunit">
    <text evidence="4 7">Heterotetramer of two alpha and two beta subunits.</text>
</comment>
<dbReference type="EMBL" id="CP000852">
    <property type="protein sequence ID" value="ABW02048.1"/>
    <property type="molecule type" value="Genomic_DNA"/>
</dbReference>
<evidence type="ECO:0000313" key="9">
    <source>
        <dbReference type="EMBL" id="ABW02048.1"/>
    </source>
</evidence>
<evidence type="ECO:0000256" key="3">
    <source>
        <dbReference type="ARBA" id="ARBA00022741"/>
    </source>
</evidence>
<comment type="similarity">
    <text evidence="4 6">Belongs to the succinate/malate CoA ligase alpha subunit family.</text>
</comment>
<dbReference type="InterPro" id="IPR017440">
    <property type="entry name" value="Cit_synth/succinyl-CoA_lig_AS"/>
</dbReference>
<dbReference type="AlphaFoldDB" id="A8ME42"/>
<dbReference type="SUPFAM" id="SSF52210">
    <property type="entry name" value="Succinyl-CoA synthetase domains"/>
    <property type="match status" value="1"/>
</dbReference>
<dbReference type="PIRSF" id="PIRSF001553">
    <property type="entry name" value="SucCS_alpha"/>
    <property type="match status" value="1"/>
</dbReference>
<dbReference type="PANTHER" id="PTHR11117">
    <property type="entry name" value="SUCCINYL-COA LIGASE SUBUNIT ALPHA"/>
    <property type="match status" value="1"/>
</dbReference>
<dbReference type="Pfam" id="PF02629">
    <property type="entry name" value="CoA_binding"/>
    <property type="match status" value="1"/>
</dbReference>
<dbReference type="FunFam" id="3.40.50.261:FF:000006">
    <property type="entry name" value="Succinate--CoA ligase [ADP-forming] subunit alpha"/>
    <property type="match status" value="1"/>
</dbReference>
<protein>
    <recommendedName>
        <fullName evidence="4">Succinate--CoA ligase [ADP-forming] subunit alpha</fullName>
        <ecNumber evidence="4">6.2.1.5</ecNumber>
    </recommendedName>
    <alternativeName>
        <fullName evidence="4">Succinyl-CoA synthetase subunit alpha</fullName>
        <shortName evidence="4">SCS-alpha</shortName>
    </alternativeName>
</protein>
<dbReference type="GO" id="GO:0000166">
    <property type="term" value="F:nucleotide binding"/>
    <property type="evidence" value="ECO:0007669"/>
    <property type="project" value="UniProtKB-KW"/>
</dbReference>
<gene>
    <name evidence="4" type="primary">sucD</name>
    <name evidence="9" type="ordered locus">Cmaq_1221</name>
</gene>